<sequence length="129" mass="14542">MSGHHKAKIPKALREQVWISKFGKVYSAKCFTPWCQNKITVFDFQCGHDIPESKGGPTILSNLYPICARCNMSMSNVYTFEQWALKGAKRKSWLLCFCGGITCHQPFATMENGTPSSQNHTNPNDKPIK</sequence>
<dbReference type="InterPro" id="IPR003615">
    <property type="entry name" value="HNH_nuc"/>
</dbReference>
<proteinExistence type="predicted"/>
<accession>A0A6C0DNZ4</accession>
<evidence type="ECO:0000259" key="1">
    <source>
        <dbReference type="Pfam" id="PF01844"/>
    </source>
</evidence>
<feature type="domain" description="HNH" evidence="1">
    <location>
        <begin position="43"/>
        <end position="72"/>
    </location>
</feature>
<dbReference type="GO" id="GO:0003676">
    <property type="term" value="F:nucleic acid binding"/>
    <property type="evidence" value="ECO:0007669"/>
    <property type="project" value="InterPro"/>
</dbReference>
<organism evidence="2">
    <name type="scientific">viral metagenome</name>
    <dbReference type="NCBI Taxonomy" id="1070528"/>
    <lineage>
        <taxon>unclassified sequences</taxon>
        <taxon>metagenomes</taxon>
        <taxon>organismal metagenomes</taxon>
    </lineage>
</organism>
<reference evidence="2" key="1">
    <citation type="journal article" date="2020" name="Nature">
        <title>Giant virus diversity and host interactions through global metagenomics.</title>
        <authorList>
            <person name="Schulz F."/>
            <person name="Roux S."/>
            <person name="Paez-Espino D."/>
            <person name="Jungbluth S."/>
            <person name="Walsh D.A."/>
            <person name="Denef V.J."/>
            <person name="McMahon K.D."/>
            <person name="Konstantinidis K.T."/>
            <person name="Eloe-Fadrosh E.A."/>
            <person name="Kyrpides N.C."/>
            <person name="Woyke T."/>
        </authorList>
    </citation>
    <scope>NUCLEOTIDE SEQUENCE</scope>
    <source>
        <strain evidence="2">GVMAG-M-3300023174-47</strain>
    </source>
</reference>
<dbReference type="Pfam" id="PF01844">
    <property type="entry name" value="HNH"/>
    <property type="match status" value="1"/>
</dbReference>
<dbReference type="GO" id="GO:0004519">
    <property type="term" value="F:endonuclease activity"/>
    <property type="evidence" value="ECO:0007669"/>
    <property type="project" value="InterPro"/>
</dbReference>
<dbReference type="Gene3D" id="1.10.30.50">
    <property type="match status" value="1"/>
</dbReference>
<dbReference type="AlphaFoldDB" id="A0A6C0DNZ4"/>
<dbReference type="CDD" id="cd00085">
    <property type="entry name" value="HNHc"/>
    <property type="match status" value="1"/>
</dbReference>
<dbReference type="GO" id="GO:0008270">
    <property type="term" value="F:zinc ion binding"/>
    <property type="evidence" value="ECO:0007669"/>
    <property type="project" value="InterPro"/>
</dbReference>
<dbReference type="EMBL" id="MN739658">
    <property type="protein sequence ID" value="QHT18576.1"/>
    <property type="molecule type" value="Genomic_DNA"/>
</dbReference>
<dbReference type="InterPro" id="IPR002711">
    <property type="entry name" value="HNH"/>
</dbReference>
<protein>
    <recommendedName>
        <fullName evidence="1">HNH domain-containing protein</fullName>
    </recommendedName>
</protein>
<name>A0A6C0DNZ4_9ZZZZ</name>
<evidence type="ECO:0000313" key="2">
    <source>
        <dbReference type="EMBL" id="QHT18576.1"/>
    </source>
</evidence>